<proteinExistence type="predicted"/>
<evidence type="ECO:0000313" key="2">
    <source>
        <dbReference type="Proteomes" id="UP000503278"/>
    </source>
</evidence>
<dbReference type="AlphaFoldDB" id="A0A7L5DXN6"/>
<protein>
    <submittedName>
        <fullName evidence="1">Uncharacterized protein</fullName>
    </submittedName>
</protein>
<accession>A0A7L5DXN6</accession>
<dbReference type="EMBL" id="CP051682">
    <property type="protein sequence ID" value="QJD94978.1"/>
    <property type="molecule type" value="Genomic_DNA"/>
</dbReference>
<dbReference type="RefSeq" id="WP_169605995.1">
    <property type="nucleotide sequence ID" value="NZ_CP051682.1"/>
</dbReference>
<gene>
    <name evidence="1" type="ORF">HH214_03320</name>
</gene>
<name>A0A7L5DXN6_9SPHI</name>
<keyword evidence="2" id="KW-1185">Reference proteome</keyword>
<organism evidence="1 2">
    <name type="scientific">Mucilaginibacter robiniae</name>
    <dbReference type="NCBI Taxonomy" id="2728022"/>
    <lineage>
        <taxon>Bacteria</taxon>
        <taxon>Pseudomonadati</taxon>
        <taxon>Bacteroidota</taxon>
        <taxon>Sphingobacteriia</taxon>
        <taxon>Sphingobacteriales</taxon>
        <taxon>Sphingobacteriaceae</taxon>
        <taxon>Mucilaginibacter</taxon>
    </lineage>
</organism>
<dbReference type="KEGG" id="mrob:HH214_03320"/>
<evidence type="ECO:0000313" key="1">
    <source>
        <dbReference type="EMBL" id="QJD94978.1"/>
    </source>
</evidence>
<dbReference type="Proteomes" id="UP000503278">
    <property type="component" value="Chromosome"/>
</dbReference>
<sequence>MKRNWALSIAGIALFSLAFTSVSSLNFMVKSTQEIQGYMLTDHYYTLNNNINNSASAAYIAPKPLLNAIEQAALTLPSDSFTVAKNQQVLLTIKLVMAPQKAFIINNLTTGQQQTIDCNLKGDITANRAIEIVSNNYEKNKASLVDSYLYFNHKKIPVIENAAIQAEVMKLAEAEIK</sequence>
<reference evidence="1 2" key="1">
    <citation type="submission" date="2020-04" db="EMBL/GenBank/DDBJ databases">
        <title>Genome sequencing of novel species.</title>
        <authorList>
            <person name="Heo J."/>
            <person name="Kim S.-J."/>
            <person name="Kim J.-S."/>
            <person name="Hong S.-B."/>
            <person name="Kwon S.-W."/>
        </authorList>
    </citation>
    <scope>NUCLEOTIDE SEQUENCE [LARGE SCALE GENOMIC DNA]</scope>
    <source>
        <strain evidence="1 2">F39-2</strain>
    </source>
</reference>